<keyword evidence="7" id="KW-0735">Signal-anchor</keyword>
<keyword evidence="11" id="KW-0294">Fucose metabolism</keyword>
<dbReference type="Pfam" id="PF10250">
    <property type="entry name" value="O-FucT"/>
    <property type="match status" value="1"/>
</dbReference>
<keyword evidence="12" id="KW-0119">Carbohydrate metabolism</keyword>
<keyword evidence="6" id="KW-0812">Transmembrane</keyword>
<keyword evidence="10" id="KW-0325">Glycoprotein</keyword>
<comment type="subcellular location">
    <subcellularLocation>
        <location evidence="1">Membrane</location>
        <topology evidence="1">Single-pass type II membrane protein</topology>
    </subcellularLocation>
</comment>
<dbReference type="Proteomes" id="UP000824469">
    <property type="component" value="Unassembled WGS sequence"/>
</dbReference>
<keyword evidence="9" id="KW-0472">Membrane</keyword>
<name>A0AA38GC68_TAXCH</name>
<keyword evidence="8" id="KW-1133">Transmembrane helix</keyword>
<evidence type="ECO:0000256" key="10">
    <source>
        <dbReference type="ARBA" id="ARBA00023180"/>
    </source>
</evidence>
<dbReference type="GO" id="GO:0016020">
    <property type="term" value="C:membrane"/>
    <property type="evidence" value="ECO:0007669"/>
    <property type="project" value="UniProtKB-SubCell"/>
</dbReference>
<evidence type="ECO:0000313" key="14">
    <source>
        <dbReference type="EMBL" id="KAH9319168.1"/>
    </source>
</evidence>
<proteinExistence type="inferred from homology"/>
<evidence type="ECO:0000256" key="2">
    <source>
        <dbReference type="ARBA" id="ARBA00004881"/>
    </source>
</evidence>
<feature type="non-terminal residue" evidence="14">
    <location>
        <position position="1"/>
    </location>
</feature>
<gene>
    <name evidence="14" type="ORF">KI387_020937</name>
</gene>
<keyword evidence="15" id="KW-1185">Reference proteome</keyword>
<dbReference type="OMA" id="ECMCFRE"/>
<keyword evidence="5" id="KW-0808">Transferase</keyword>
<evidence type="ECO:0000256" key="8">
    <source>
        <dbReference type="ARBA" id="ARBA00022989"/>
    </source>
</evidence>
<evidence type="ECO:0000256" key="9">
    <source>
        <dbReference type="ARBA" id="ARBA00023136"/>
    </source>
</evidence>
<dbReference type="GO" id="GO:0006004">
    <property type="term" value="P:fucose metabolic process"/>
    <property type="evidence" value="ECO:0007669"/>
    <property type="project" value="UniProtKB-KW"/>
</dbReference>
<reference evidence="14 15" key="1">
    <citation type="journal article" date="2021" name="Nat. Plants">
        <title>The Taxus genome provides insights into paclitaxel biosynthesis.</title>
        <authorList>
            <person name="Xiong X."/>
            <person name="Gou J."/>
            <person name="Liao Q."/>
            <person name="Li Y."/>
            <person name="Zhou Q."/>
            <person name="Bi G."/>
            <person name="Li C."/>
            <person name="Du R."/>
            <person name="Wang X."/>
            <person name="Sun T."/>
            <person name="Guo L."/>
            <person name="Liang H."/>
            <person name="Lu P."/>
            <person name="Wu Y."/>
            <person name="Zhang Z."/>
            <person name="Ro D.K."/>
            <person name="Shang Y."/>
            <person name="Huang S."/>
            <person name="Yan J."/>
        </authorList>
    </citation>
    <scope>NUCLEOTIDE SEQUENCE [LARGE SCALE GENOMIC DNA]</scope>
    <source>
        <strain evidence="14">Ta-2019</strain>
    </source>
</reference>
<protein>
    <recommendedName>
        <fullName evidence="13">O-fucosyltransferase family protein</fullName>
    </recommendedName>
</protein>
<dbReference type="EMBL" id="JAHRHJ020000004">
    <property type="protein sequence ID" value="KAH9319168.1"/>
    <property type="molecule type" value="Genomic_DNA"/>
</dbReference>
<feature type="non-terminal residue" evidence="14">
    <location>
        <position position="269"/>
    </location>
</feature>
<dbReference type="GO" id="GO:0016757">
    <property type="term" value="F:glycosyltransferase activity"/>
    <property type="evidence" value="ECO:0007669"/>
    <property type="project" value="UniProtKB-KW"/>
</dbReference>
<evidence type="ECO:0000256" key="3">
    <source>
        <dbReference type="ARBA" id="ARBA00007737"/>
    </source>
</evidence>
<evidence type="ECO:0000313" key="15">
    <source>
        <dbReference type="Proteomes" id="UP000824469"/>
    </source>
</evidence>
<evidence type="ECO:0000256" key="11">
    <source>
        <dbReference type="ARBA" id="ARBA00023253"/>
    </source>
</evidence>
<evidence type="ECO:0000256" key="4">
    <source>
        <dbReference type="ARBA" id="ARBA00022676"/>
    </source>
</evidence>
<evidence type="ECO:0000256" key="12">
    <source>
        <dbReference type="ARBA" id="ARBA00023277"/>
    </source>
</evidence>
<dbReference type="GO" id="GO:0005737">
    <property type="term" value="C:cytoplasm"/>
    <property type="evidence" value="ECO:0007669"/>
    <property type="project" value="TreeGrafter"/>
</dbReference>
<sequence length="269" mass="31286">YLFTSKIDSTALHFNIFKVFGKDITRSILVLQKFNSIERSAQYLSEENEHRRLSWAMPPDKDKDAASEENDEEFQISITDSRLANNGLPNSIQKLRCRTNYQALRYTRPIEDLGKQLVARMRKNGSPYVGLHLRYEKDMLAFTGCAHNLTFEEVEELREMRYNVKHWKEKDIDYEQKCMEGGCPMTPRETALFLKALGYSSTTNIYIAAGEIYGNGSMRALQDEFPNAVQGHRRFEGFRKTINPDRQNLVKLIDELDQGEISWDTFVFK</sequence>
<comment type="similarity">
    <text evidence="3">Belongs to the glycosyltransferase GT106 family.</text>
</comment>
<dbReference type="InterPro" id="IPR019378">
    <property type="entry name" value="GDP-Fuc_O-FucTrfase"/>
</dbReference>
<dbReference type="AlphaFoldDB" id="A0AA38GC68"/>
<accession>A0AA38GC68</accession>
<dbReference type="PANTHER" id="PTHR31741">
    <property type="entry name" value="OS02G0726500 PROTEIN-RELATED"/>
    <property type="match status" value="1"/>
</dbReference>
<keyword evidence="4" id="KW-0328">Glycosyltransferase</keyword>
<evidence type="ECO:0000256" key="1">
    <source>
        <dbReference type="ARBA" id="ARBA00004606"/>
    </source>
</evidence>
<evidence type="ECO:0000256" key="5">
    <source>
        <dbReference type="ARBA" id="ARBA00022679"/>
    </source>
</evidence>
<evidence type="ECO:0000256" key="13">
    <source>
        <dbReference type="ARBA" id="ARBA00030350"/>
    </source>
</evidence>
<comment type="pathway">
    <text evidence="2">Glycan metabolism.</text>
</comment>
<dbReference type="PANTHER" id="PTHR31741:SF4">
    <property type="entry name" value="O-FUCOSYLTRANSFERASE 28"/>
    <property type="match status" value="1"/>
</dbReference>
<comment type="caution">
    <text evidence="14">The sequence shown here is derived from an EMBL/GenBank/DDBJ whole genome shotgun (WGS) entry which is preliminary data.</text>
</comment>
<evidence type="ECO:0000256" key="6">
    <source>
        <dbReference type="ARBA" id="ARBA00022692"/>
    </source>
</evidence>
<evidence type="ECO:0000256" key="7">
    <source>
        <dbReference type="ARBA" id="ARBA00022968"/>
    </source>
</evidence>
<organism evidence="14 15">
    <name type="scientific">Taxus chinensis</name>
    <name type="common">Chinese yew</name>
    <name type="synonym">Taxus wallichiana var. chinensis</name>
    <dbReference type="NCBI Taxonomy" id="29808"/>
    <lineage>
        <taxon>Eukaryota</taxon>
        <taxon>Viridiplantae</taxon>
        <taxon>Streptophyta</taxon>
        <taxon>Embryophyta</taxon>
        <taxon>Tracheophyta</taxon>
        <taxon>Spermatophyta</taxon>
        <taxon>Pinopsida</taxon>
        <taxon>Pinidae</taxon>
        <taxon>Conifers II</taxon>
        <taxon>Cupressales</taxon>
        <taxon>Taxaceae</taxon>
        <taxon>Taxus</taxon>
    </lineage>
</organism>